<dbReference type="InterPro" id="IPR024588">
    <property type="entry name" value="YejM_N"/>
</dbReference>
<keyword evidence="1" id="KW-0472">Membrane</keyword>
<dbReference type="PIRSF" id="PIRSF004950">
    <property type="entry name" value="Mmb_sulf_HI0842"/>
    <property type="match status" value="1"/>
</dbReference>
<keyword evidence="1" id="KW-1133">Transmembrane helix</keyword>
<sequence>MASFESKPYSKRLLQLVSWSHWFTFFNIIAAILLSSIYVFSESMPDTLLGKTYLVTTWLSHMAFLTFMSFVLILFPITILFPRTRFIRVTASIIFTVELLLLLLDAFIYTRLGYHLNISSSAPILELISNEIQQNSRVFWFISLVLTMVILSFELITSNYAWKHLKELQKTIFARFVVIPLVCFFFFSHIIHIWADANLEYDVLRQDTVLPLSYPSTAKTLLTKYGMFDEVDYIARRTSPLAFTDAVPQYPVYQGQCPNDTALKQSVFMVITDQTLQTQQLDKIKQRVKRGILSLDNHVDNALPKDAWFNLLYSLPSIYKKALIEQHAQPLIFQIIAQKNLAKSFTIVGEDNSEASVINSHGLLSLTNELFPTTTKLADISSLIFADKLNSYAPGLHIFYFKGDNSYQFELFLDALMSAQNKKQDDQQSNDILWISSIGNSTIETSLSTKPALLILPDSKSSAINKLTSHMDMQPTLIKNWLNCDIKAKSYSNGTDIKALNNDRIIANTMDNGIVVFNKDKSMFVDQNGNFQSYSIQLAAPITAKPDFPLMIDGVHFIKQFSKQAQNVQ</sequence>
<evidence type="ECO:0000313" key="3">
    <source>
        <dbReference type="EMBL" id="ASP49499.1"/>
    </source>
</evidence>
<evidence type="ECO:0000256" key="1">
    <source>
        <dbReference type="SAM" id="Phobius"/>
    </source>
</evidence>
<evidence type="ECO:0000259" key="2">
    <source>
        <dbReference type="Pfam" id="PF11893"/>
    </source>
</evidence>
<dbReference type="Pfam" id="PF11893">
    <property type="entry name" value="DUF3413"/>
    <property type="match status" value="1"/>
</dbReference>
<feature type="transmembrane region" description="Helical" evidence="1">
    <location>
        <begin position="138"/>
        <end position="160"/>
    </location>
</feature>
<keyword evidence="4" id="KW-1185">Reference proteome</keyword>
<dbReference type="AlphaFoldDB" id="A0A222GC95"/>
<dbReference type="EMBL" id="CP020465">
    <property type="protein sequence ID" value="ASP49499.1"/>
    <property type="molecule type" value="Genomic_DNA"/>
</dbReference>
<dbReference type="RefSeq" id="WP_081153613.1">
    <property type="nucleotide sequence ID" value="NZ_CP020465.1"/>
</dbReference>
<feature type="transmembrane region" description="Helical" evidence="1">
    <location>
        <begin position="93"/>
        <end position="112"/>
    </location>
</feature>
<feature type="transmembrane region" description="Helical" evidence="1">
    <location>
        <begin position="172"/>
        <end position="195"/>
    </location>
</feature>
<feature type="transmembrane region" description="Helical" evidence="1">
    <location>
        <begin position="61"/>
        <end position="81"/>
    </location>
</feature>
<name>A0A222GC95_9GAMM</name>
<protein>
    <submittedName>
        <fullName evidence="3">DUF3413 domain-containing protein</fullName>
    </submittedName>
</protein>
<dbReference type="Proteomes" id="UP000202259">
    <property type="component" value="Chromosome"/>
</dbReference>
<dbReference type="OrthoDB" id="236686at2"/>
<gene>
    <name evidence="3" type="ORF">B5D82_18005</name>
</gene>
<keyword evidence="1" id="KW-0812">Transmembrane</keyword>
<dbReference type="KEGG" id="cber:B5D82_18005"/>
<organism evidence="3 4">
    <name type="scientific">Cognaticolwellia beringensis</name>
    <dbReference type="NCBI Taxonomy" id="1967665"/>
    <lineage>
        <taxon>Bacteria</taxon>
        <taxon>Pseudomonadati</taxon>
        <taxon>Pseudomonadota</taxon>
        <taxon>Gammaproteobacteria</taxon>
        <taxon>Alteromonadales</taxon>
        <taxon>Colwelliaceae</taxon>
        <taxon>Cognaticolwellia</taxon>
    </lineage>
</organism>
<evidence type="ECO:0000313" key="4">
    <source>
        <dbReference type="Proteomes" id="UP000202259"/>
    </source>
</evidence>
<proteinExistence type="predicted"/>
<feature type="transmembrane region" description="Helical" evidence="1">
    <location>
        <begin position="21"/>
        <end position="41"/>
    </location>
</feature>
<dbReference type="InterPro" id="IPR012159">
    <property type="entry name" value="YejM-like"/>
</dbReference>
<feature type="domain" description="Inner membrane protein YejM N-terminal" evidence="2">
    <location>
        <begin position="8"/>
        <end position="253"/>
    </location>
</feature>
<reference evidence="3 4" key="1">
    <citation type="submission" date="2017-08" db="EMBL/GenBank/DDBJ databases">
        <title>Complete genome of Colwellia sp. NB097-1, a psychrophile bacterium ioslated from Bering Sea.</title>
        <authorList>
            <person name="Chen X."/>
        </authorList>
    </citation>
    <scope>NUCLEOTIDE SEQUENCE [LARGE SCALE GENOMIC DNA]</scope>
    <source>
        <strain evidence="3 4">NB097-1</strain>
    </source>
</reference>
<accession>A0A222GC95</accession>